<accession>A0AAJ4E4E3</accession>
<dbReference type="EMBL" id="CP047267">
    <property type="protein sequence ID" value="QHF08400.1"/>
    <property type="molecule type" value="Genomic_DNA"/>
</dbReference>
<evidence type="ECO:0000256" key="1">
    <source>
        <dbReference type="SAM" id="MobiDB-lite"/>
    </source>
</evidence>
<dbReference type="RefSeq" id="WP_024659576.1">
    <property type="nucleotide sequence ID" value="NZ_CP047267.1"/>
</dbReference>
<reference evidence="2 3" key="1">
    <citation type="journal article" date="2014" name="Genome Announc.">
        <title>Draft Genome Sequences of a Phylogenetically Diverse Suite of Pseudomonas syringae Strains from Multiple Source Populations.</title>
        <authorList>
            <person name="Baltrus D.A."/>
            <person name="Yourstone S."/>
            <person name="Lind A."/>
            <person name="Guilbaud C."/>
            <person name="Sands D.C."/>
            <person name="Jones C.D."/>
            <person name="Morris C.E."/>
            <person name="Dangl J.L."/>
        </authorList>
    </citation>
    <scope>NUCLEOTIDE SEQUENCE [LARGE SCALE GENOMIC DNA]</scope>
    <source>
        <strain evidence="2 3">UB303</strain>
    </source>
</reference>
<dbReference type="Proteomes" id="UP000464688">
    <property type="component" value="Chromosome"/>
</dbReference>
<dbReference type="AlphaFoldDB" id="A0AAJ4E4E3"/>
<sequence length="59" mass="6655">MSSTLTAATSPAVMKAPSRKKKSLREHQQTPHFYEGIKKIEALAAHTDVHFIHWLELGQ</sequence>
<protein>
    <submittedName>
        <fullName evidence="2">Uncharacterized protein</fullName>
    </submittedName>
</protein>
<evidence type="ECO:0000313" key="2">
    <source>
        <dbReference type="EMBL" id="QHF08400.1"/>
    </source>
</evidence>
<organism evidence="2 3">
    <name type="scientific">Pseudomonas syringae UB303</name>
    <dbReference type="NCBI Taxonomy" id="1357287"/>
    <lineage>
        <taxon>Bacteria</taxon>
        <taxon>Pseudomonadati</taxon>
        <taxon>Pseudomonadota</taxon>
        <taxon>Gammaproteobacteria</taxon>
        <taxon>Pseudomonadales</taxon>
        <taxon>Pseudomonadaceae</taxon>
        <taxon>Pseudomonas</taxon>
        <taxon>Pseudomonas syringae</taxon>
    </lineage>
</organism>
<proteinExistence type="predicted"/>
<gene>
    <name evidence="2" type="ORF">N026_13210</name>
</gene>
<name>A0AAJ4E4E3_PSESX</name>
<feature type="region of interest" description="Disordered" evidence="1">
    <location>
        <begin position="1"/>
        <end position="29"/>
    </location>
</feature>
<evidence type="ECO:0000313" key="3">
    <source>
        <dbReference type="Proteomes" id="UP000464688"/>
    </source>
</evidence>